<dbReference type="VEuPathDB" id="ToxoDB:EPH_0039130"/>
<proteinExistence type="predicted"/>
<keyword evidence="1" id="KW-0812">Transmembrane</keyword>
<evidence type="ECO:0000256" key="1">
    <source>
        <dbReference type="SAM" id="Phobius"/>
    </source>
</evidence>
<dbReference type="EMBL" id="HG692144">
    <property type="protein sequence ID" value="CDI81796.1"/>
    <property type="molecule type" value="Genomic_DNA"/>
</dbReference>
<feature type="transmembrane region" description="Helical" evidence="1">
    <location>
        <begin position="307"/>
        <end position="329"/>
    </location>
</feature>
<keyword evidence="1" id="KW-1133">Transmembrane helix</keyword>
<organism evidence="2 3">
    <name type="scientific">Eimeria praecox</name>
    <dbReference type="NCBI Taxonomy" id="51316"/>
    <lineage>
        <taxon>Eukaryota</taxon>
        <taxon>Sar</taxon>
        <taxon>Alveolata</taxon>
        <taxon>Apicomplexa</taxon>
        <taxon>Conoidasida</taxon>
        <taxon>Coccidia</taxon>
        <taxon>Eucoccidiorida</taxon>
        <taxon>Eimeriorina</taxon>
        <taxon>Eimeriidae</taxon>
        <taxon>Eimeria</taxon>
    </lineage>
</organism>
<protein>
    <submittedName>
        <fullName evidence="2">Uncharacterized protein</fullName>
    </submittedName>
</protein>
<accession>U6GNK2</accession>
<keyword evidence="3" id="KW-1185">Reference proteome</keyword>
<evidence type="ECO:0000313" key="2">
    <source>
        <dbReference type="EMBL" id="CDI81796.1"/>
    </source>
</evidence>
<dbReference type="Proteomes" id="UP000018201">
    <property type="component" value="Unassembled WGS sequence"/>
</dbReference>
<evidence type="ECO:0000313" key="3">
    <source>
        <dbReference type="Proteomes" id="UP000018201"/>
    </source>
</evidence>
<reference evidence="2" key="2">
    <citation type="submission" date="2013-10" db="EMBL/GenBank/DDBJ databases">
        <authorList>
            <person name="Aslett M."/>
        </authorList>
    </citation>
    <scope>NUCLEOTIDE SEQUENCE [LARGE SCALE GENOMIC DNA]</scope>
    <source>
        <strain evidence="2">Houghton</strain>
    </source>
</reference>
<gene>
    <name evidence="2" type="ORF">EPH_0039130</name>
</gene>
<dbReference type="OrthoDB" id="345809at2759"/>
<sequence length="345" mass="36799">MAADYGSSPFLVSPCVHLKDLYGLPEIGNKVPSTRAAGHLGQQHAAGTTEEVCRGFDGTCASPKGPYKKRHFAVAGPRHCLPAAAATQTEVLFRRSSPPVCSLTVKPNGMVKGSVVIALALTCFVRLASCVRHLGGDQLEWPDGAQLHSTPTEDLQAEAFSLMRHQVAQLARQKVLEAEAEPSLSSPQNSITKSLVMLQLDGAETTAAEVPSARLLTNSNNLGAILVGEAEGGGAVRVPVQSDLGMYGGSMTAESAPYSFLNWGQIGGMMQNPALAHTGMPVYMPRQVVGTTVGLDFDSPATFHGPLLVLLMVCAFIFFVLLLLCCWMVKSKQKHEKFMAEKIPR</sequence>
<reference evidence="2" key="1">
    <citation type="submission" date="2013-10" db="EMBL/GenBank/DDBJ databases">
        <title>Genomic analysis of the causative agents of coccidiosis in chickens.</title>
        <authorList>
            <person name="Reid A.J."/>
            <person name="Blake D."/>
            <person name="Billington K."/>
            <person name="Browne H."/>
            <person name="Dunn M."/>
            <person name="Hung S."/>
            <person name="Kawahara F."/>
            <person name="Miranda-Saavedra D."/>
            <person name="Mourier T."/>
            <person name="Nagra H."/>
            <person name="Otto T.D."/>
            <person name="Rawlings N."/>
            <person name="Sanchez A."/>
            <person name="Sanders M."/>
            <person name="Subramaniam C."/>
            <person name="Tay Y."/>
            <person name="Dear P."/>
            <person name="Doerig C."/>
            <person name="Gruber A."/>
            <person name="Parkinson J."/>
            <person name="Shirley M."/>
            <person name="Wan K.L."/>
            <person name="Berriman M."/>
            <person name="Tomley F."/>
            <person name="Pain A."/>
        </authorList>
    </citation>
    <scope>NUCLEOTIDE SEQUENCE [LARGE SCALE GENOMIC DNA]</scope>
    <source>
        <strain evidence="2">Houghton</strain>
    </source>
</reference>
<name>U6GNK2_9EIME</name>
<dbReference type="AlphaFoldDB" id="U6GNK2"/>
<keyword evidence="1" id="KW-0472">Membrane</keyword>